<evidence type="ECO:0000313" key="21">
    <source>
        <dbReference type="Proteomes" id="UP001238179"/>
    </source>
</evidence>
<comment type="similarity">
    <text evidence="4 19">Belongs to the CobS family.</text>
</comment>
<comment type="subcellular location">
    <subcellularLocation>
        <location evidence="2 19">Cell membrane</location>
        <topology evidence="2 19">Multi-pass membrane protein</topology>
    </subcellularLocation>
</comment>
<evidence type="ECO:0000313" key="20">
    <source>
        <dbReference type="EMBL" id="BDU70879.1"/>
    </source>
</evidence>
<dbReference type="AlphaFoldDB" id="A0AA48K6J2"/>
<feature type="transmembrane region" description="Helical" evidence="19">
    <location>
        <begin position="171"/>
        <end position="189"/>
    </location>
</feature>
<keyword evidence="12 19" id="KW-1133">Transmembrane helix</keyword>
<dbReference type="GO" id="GO:0005886">
    <property type="term" value="C:plasma membrane"/>
    <property type="evidence" value="ECO:0007669"/>
    <property type="project" value="UniProtKB-SubCell"/>
</dbReference>
<dbReference type="InterPro" id="IPR003805">
    <property type="entry name" value="CobS"/>
</dbReference>
<evidence type="ECO:0000256" key="16">
    <source>
        <dbReference type="ARBA" id="ARBA00032853"/>
    </source>
</evidence>
<dbReference type="GO" id="GO:0051073">
    <property type="term" value="F:adenosylcobinamide-GDP ribazoletransferase activity"/>
    <property type="evidence" value="ECO:0007669"/>
    <property type="project" value="UniProtKB-UniRule"/>
</dbReference>
<evidence type="ECO:0000256" key="15">
    <source>
        <dbReference type="ARBA" id="ARBA00032605"/>
    </source>
</evidence>
<dbReference type="HAMAP" id="MF_00719">
    <property type="entry name" value="CobS"/>
    <property type="match status" value="1"/>
</dbReference>
<keyword evidence="10 19" id="KW-0812">Transmembrane</keyword>
<dbReference type="EMBL" id="AP027080">
    <property type="protein sequence ID" value="BDU70879.1"/>
    <property type="molecule type" value="Genomic_DNA"/>
</dbReference>
<feature type="transmembrane region" description="Helical" evidence="19">
    <location>
        <begin position="132"/>
        <end position="151"/>
    </location>
</feature>
<evidence type="ECO:0000256" key="10">
    <source>
        <dbReference type="ARBA" id="ARBA00022692"/>
    </source>
</evidence>
<dbReference type="RefSeq" id="WP_316413780.1">
    <property type="nucleotide sequence ID" value="NZ_AP027080.1"/>
</dbReference>
<evidence type="ECO:0000256" key="8">
    <source>
        <dbReference type="ARBA" id="ARBA00022573"/>
    </source>
</evidence>
<evidence type="ECO:0000256" key="3">
    <source>
        <dbReference type="ARBA" id="ARBA00004663"/>
    </source>
</evidence>
<evidence type="ECO:0000256" key="17">
    <source>
        <dbReference type="ARBA" id="ARBA00048623"/>
    </source>
</evidence>
<keyword evidence="7 19" id="KW-1003">Cell membrane</keyword>
<evidence type="ECO:0000256" key="12">
    <source>
        <dbReference type="ARBA" id="ARBA00022989"/>
    </source>
</evidence>
<comment type="catalytic activity">
    <reaction evidence="18 19">
        <text>alpha-ribazole 5'-phosphate + adenosylcob(III)inamide-GDP = adenosylcob(III)alamin 5'-phosphate + GMP + H(+)</text>
        <dbReference type="Rhea" id="RHEA:23560"/>
        <dbReference type="ChEBI" id="CHEBI:15378"/>
        <dbReference type="ChEBI" id="CHEBI:57918"/>
        <dbReference type="ChEBI" id="CHEBI:58115"/>
        <dbReference type="ChEBI" id="CHEBI:60487"/>
        <dbReference type="ChEBI" id="CHEBI:60493"/>
        <dbReference type="EC" id="2.7.8.26"/>
    </reaction>
</comment>
<feature type="transmembrane region" description="Helical" evidence="19">
    <location>
        <begin position="30"/>
        <end position="53"/>
    </location>
</feature>
<accession>A0AA48K6J2</accession>
<proteinExistence type="inferred from homology"/>
<evidence type="ECO:0000256" key="13">
    <source>
        <dbReference type="ARBA" id="ARBA00023136"/>
    </source>
</evidence>
<comment type="cofactor">
    <cofactor evidence="1 19">
        <name>Mg(2+)</name>
        <dbReference type="ChEBI" id="CHEBI:18420"/>
    </cofactor>
</comment>
<sequence length="242" mass="24952">MIASLVAAIRFLTRVPVPGRPTRVEDIARGVGWFPLVGALVGGATAGVFALGLRAWPAPLAAAVAVGFGLMLTGGFHEDGATDAMDGLGGGWTRERVLEIMKDSRIGAYGAMALWVLLAVRWSALVALEGRALWALPLAMVWGRWSISALMGLLPPVAPGLAKEVGGQGRWGPFLGATALLVLANLLCLGRPGLARAALAAPAVLGLWALYLKRRLGGQSGDLLGAGNQLVEAAVLLALVAK</sequence>
<evidence type="ECO:0000256" key="2">
    <source>
        <dbReference type="ARBA" id="ARBA00004651"/>
    </source>
</evidence>
<keyword evidence="9 19" id="KW-0808">Transferase</keyword>
<protein>
    <recommendedName>
        <fullName evidence="6 19">Adenosylcobinamide-GDP ribazoletransferase</fullName>
        <ecNumber evidence="5 19">2.7.8.26</ecNumber>
    </recommendedName>
    <alternativeName>
        <fullName evidence="16 19">Cobalamin synthase</fullName>
    </alternativeName>
    <alternativeName>
        <fullName evidence="15 19">Cobalamin-5'-phosphate synthase</fullName>
    </alternativeName>
</protein>
<feature type="transmembrane region" description="Helical" evidence="19">
    <location>
        <begin position="106"/>
        <end position="125"/>
    </location>
</feature>
<evidence type="ECO:0000256" key="5">
    <source>
        <dbReference type="ARBA" id="ARBA00013200"/>
    </source>
</evidence>
<evidence type="ECO:0000256" key="18">
    <source>
        <dbReference type="ARBA" id="ARBA00049504"/>
    </source>
</evidence>
<dbReference type="GO" id="GO:0008818">
    <property type="term" value="F:cobalamin 5'-phosphate synthase activity"/>
    <property type="evidence" value="ECO:0007669"/>
    <property type="project" value="UniProtKB-UniRule"/>
</dbReference>
<evidence type="ECO:0000256" key="6">
    <source>
        <dbReference type="ARBA" id="ARBA00015850"/>
    </source>
</evidence>
<feature type="transmembrane region" description="Helical" evidence="19">
    <location>
        <begin position="194"/>
        <end position="211"/>
    </location>
</feature>
<dbReference type="PANTHER" id="PTHR34148:SF1">
    <property type="entry name" value="ADENOSYLCOBINAMIDE-GDP RIBAZOLETRANSFERASE"/>
    <property type="match status" value="1"/>
</dbReference>
<keyword evidence="8 19" id="KW-0169">Cobalamin biosynthesis</keyword>
<evidence type="ECO:0000256" key="19">
    <source>
        <dbReference type="HAMAP-Rule" id="MF_00719"/>
    </source>
</evidence>
<comment type="pathway">
    <text evidence="3 19">Cofactor biosynthesis; adenosylcobalamin biosynthesis; adenosylcobalamin from cob(II)yrinate a,c-diamide: step 7/7.</text>
</comment>
<gene>
    <name evidence="20" type="primary">cobV</name>
    <name evidence="19" type="synonym">cobS</name>
    <name evidence="20" type="ORF">METEAL_00530</name>
</gene>
<comment type="function">
    <text evidence="14 19">Joins adenosylcobinamide-GDP and alpha-ribazole to generate adenosylcobalamin (Ado-cobalamin). Also synthesizes adenosylcobalamin 5'-phosphate from adenosylcobinamide-GDP and alpha-ribazole 5'-phosphate.</text>
</comment>
<organism evidence="20 21">
    <name type="scientific">Mesoterricola silvestris</name>
    <dbReference type="NCBI Taxonomy" id="2927979"/>
    <lineage>
        <taxon>Bacteria</taxon>
        <taxon>Pseudomonadati</taxon>
        <taxon>Acidobacteriota</taxon>
        <taxon>Holophagae</taxon>
        <taxon>Holophagales</taxon>
        <taxon>Holophagaceae</taxon>
        <taxon>Mesoterricola</taxon>
    </lineage>
</organism>
<feature type="transmembrane region" description="Helical" evidence="19">
    <location>
        <begin position="60"/>
        <end position="77"/>
    </location>
</feature>
<dbReference type="PANTHER" id="PTHR34148">
    <property type="entry name" value="ADENOSYLCOBINAMIDE-GDP RIBAZOLETRANSFERASE"/>
    <property type="match status" value="1"/>
</dbReference>
<evidence type="ECO:0000256" key="4">
    <source>
        <dbReference type="ARBA" id="ARBA00010561"/>
    </source>
</evidence>
<name>A0AA48K6J2_9BACT</name>
<dbReference type="EC" id="2.7.8.26" evidence="5 19"/>
<dbReference type="KEGG" id="msil:METEAL_00530"/>
<comment type="catalytic activity">
    <reaction evidence="17 19">
        <text>alpha-ribazole + adenosylcob(III)inamide-GDP = adenosylcob(III)alamin + GMP + H(+)</text>
        <dbReference type="Rhea" id="RHEA:16049"/>
        <dbReference type="ChEBI" id="CHEBI:10329"/>
        <dbReference type="ChEBI" id="CHEBI:15378"/>
        <dbReference type="ChEBI" id="CHEBI:18408"/>
        <dbReference type="ChEBI" id="CHEBI:58115"/>
        <dbReference type="ChEBI" id="CHEBI:60487"/>
        <dbReference type="EC" id="2.7.8.26"/>
    </reaction>
</comment>
<evidence type="ECO:0000256" key="1">
    <source>
        <dbReference type="ARBA" id="ARBA00001946"/>
    </source>
</evidence>
<dbReference type="Pfam" id="PF02654">
    <property type="entry name" value="CobS"/>
    <property type="match status" value="1"/>
</dbReference>
<dbReference type="NCBIfam" id="TIGR00317">
    <property type="entry name" value="cobS"/>
    <property type="match status" value="1"/>
</dbReference>
<dbReference type="Proteomes" id="UP001238179">
    <property type="component" value="Chromosome"/>
</dbReference>
<keyword evidence="21" id="KW-1185">Reference proteome</keyword>
<keyword evidence="13 19" id="KW-0472">Membrane</keyword>
<reference evidence="21" key="1">
    <citation type="journal article" date="2023" name="Int. J. Syst. Evol. Microbiol.">
        <title>Mesoterricola silvestris gen. nov., sp. nov., Mesoterricola sediminis sp. nov., Geothrix oryzae sp. nov., Geothrix edaphica sp. nov., Geothrix rubra sp. nov., and Geothrix limicola sp. nov., six novel members of Acidobacteriota isolated from soils.</title>
        <authorList>
            <person name="Itoh H."/>
            <person name="Sugisawa Y."/>
            <person name="Mise K."/>
            <person name="Xu Z."/>
            <person name="Kuniyasu M."/>
            <person name="Ushijima N."/>
            <person name="Kawano K."/>
            <person name="Kobayashi E."/>
            <person name="Shiratori Y."/>
            <person name="Masuda Y."/>
            <person name="Senoo K."/>
        </authorList>
    </citation>
    <scope>NUCLEOTIDE SEQUENCE [LARGE SCALE GENOMIC DNA]</scope>
    <source>
        <strain evidence="21">W79</strain>
    </source>
</reference>
<evidence type="ECO:0000256" key="11">
    <source>
        <dbReference type="ARBA" id="ARBA00022842"/>
    </source>
</evidence>
<keyword evidence="11 19" id="KW-0460">Magnesium</keyword>
<evidence type="ECO:0000256" key="14">
    <source>
        <dbReference type="ARBA" id="ARBA00025228"/>
    </source>
</evidence>
<evidence type="ECO:0000256" key="9">
    <source>
        <dbReference type="ARBA" id="ARBA00022679"/>
    </source>
</evidence>
<evidence type="ECO:0000256" key="7">
    <source>
        <dbReference type="ARBA" id="ARBA00022475"/>
    </source>
</evidence>
<dbReference type="GO" id="GO:0009236">
    <property type="term" value="P:cobalamin biosynthetic process"/>
    <property type="evidence" value="ECO:0007669"/>
    <property type="project" value="UniProtKB-UniRule"/>
</dbReference>